<dbReference type="AlphaFoldDB" id="A0A498T1X7"/>
<dbReference type="EMBL" id="UPTC01005354">
    <property type="protein sequence ID" value="VBB35276.1"/>
    <property type="molecule type" value="Genomic_DNA"/>
</dbReference>
<accession>A0A498T1X7</accession>
<name>A0A498T1X7_ACAVI</name>
<sequence>MYFVFTFQYMQIQRICSVARRELVQDLPLDQFQLQQIRQQQVHKDQRGRYFLSVVLRQLLSQLPHNPLDFPLVPPRNHRYLVELLQVLPPLLVPQLDLVLDPQLVKVLLLFLFFFV</sequence>
<protein>
    <submittedName>
        <fullName evidence="1">Uncharacterized protein</fullName>
    </submittedName>
</protein>
<organism evidence="1 2">
    <name type="scientific">Acanthocheilonema viteae</name>
    <name type="common">Filarial nematode worm</name>
    <name type="synonym">Dipetalonema viteae</name>
    <dbReference type="NCBI Taxonomy" id="6277"/>
    <lineage>
        <taxon>Eukaryota</taxon>
        <taxon>Metazoa</taxon>
        <taxon>Ecdysozoa</taxon>
        <taxon>Nematoda</taxon>
        <taxon>Chromadorea</taxon>
        <taxon>Rhabditida</taxon>
        <taxon>Spirurina</taxon>
        <taxon>Spiruromorpha</taxon>
        <taxon>Filarioidea</taxon>
        <taxon>Onchocercidae</taxon>
        <taxon>Acanthocheilonema</taxon>
    </lineage>
</organism>
<reference evidence="1 2" key="1">
    <citation type="submission" date="2018-08" db="EMBL/GenBank/DDBJ databases">
        <authorList>
            <person name="Laetsch R D."/>
            <person name="Stevens L."/>
            <person name="Kumar S."/>
            <person name="Blaxter L. M."/>
        </authorList>
    </citation>
    <scope>NUCLEOTIDE SEQUENCE [LARGE SCALE GENOMIC DNA]</scope>
</reference>
<evidence type="ECO:0000313" key="1">
    <source>
        <dbReference type="EMBL" id="VBB35276.1"/>
    </source>
</evidence>
<dbReference type="Proteomes" id="UP000276991">
    <property type="component" value="Unassembled WGS sequence"/>
</dbReference>
<evidence type="ECO:0000313" key="2">
    <source>
        <dbReference type="Proteomes" id="UP000276991"/>
    </source>
</evidence>
<proteinExistence type="predicted"/>
<keyword evidence="2" id="KW-1185">Reference proteome</keyword>
<gene>
    <name evidence="1" type="ORF">NAV_LOCUS10067</name>
</gene>